<gene>
    <name evidence="4" type="ORF">G7078_00985</name>
</gene>
<evidence type="ECO:0000256" key="1">
    <source>
        <dbReference type="ARBA" id="ARBA00022642"/>
    </source>
</evidence>
<dbReference type="GO" id="GO:0005737">
    <property type="term" value="C:cytoplasm"/>
    <property type="evidence" value="ECO:0007669"/>
    <property type="project" value="InterPro"/>
</dbReference>
<evidence type="ECO:0000256" key="2">
    <source>
        <dbReference type="ARBA" id="ARBA00022801"/>
    </source>
</evidence>
<dbReference type="GO" id="GO:0006569">
    <property type="term" value="P:L-tryptophan catabolic process"/>
    <property type="evidence" value="ECO:0007669"/>
    <property type="project" value="InterPro"/>
</dbReference>
<dbReference type="Gene3D" id="3.40.640.10">
    <property type="entry name" value="Type I PLP-dependent aspartate aminotransferase-like (Major domain)"/>
    <property type="match status" value="1"/>
</dbReference>
<dbReference type="GO" id="GO:0008483">
    <property type="term" value="F:transaminase activity"/>
    <property type="evidence" value="ECO:0007669"/>
    <property type="project" value="UniProtKB-KW"/>
</dbReference>
<dbReference type="Pfam" id="PF22580">
    <property type="entry name" value="KYNU_C"/>
    <property type="match status" value="1"/>
</dbReference>
<keyword evidence="4" id="KW-0032">Aminotransferase</keyword>
<dbReference type="InterPro" id="IPR015421">
    <property type="entry name" value="PyrdxlP-dep_Trfase_major"/>
</dbReference>
<dbReference type="RefSeq" id="WP_166092084.1">
    <property type="nucleotide sequence ID" value="NZ_CP049871.1"/>
</dbReference>
<organism evidence="4 5">
    <name type="scientific">Sphingomonas sinipercae</name>
    <dbReference type="NCBI Taxonomy" id="2714944"/>
    <lineage>
        <taxon>Bacteria</taxon>
        <taxon>Pseudomonadati</taxon>
        <taxon>Pseudomonadota</taxon>
        <taxon>Alphaproteobacteria</taxon>
        <taxon>Sphingomonadales</taxon>
        <taxon>Sphingomonadaceae</taxon>
        <taxon>Sphingomonas</taxon>
    </lineage>
</organism>
<proteinExistence type="predicted"/>
<reference evidence="4 5" key="1">
    <citation type="submission" date="2020-03" db="EMBL/GenBank/DDBJ databases">
        <title>Sphingomonas sp. nov., isolated from fish.</title>
        <authorList>
            <person name="Hyun D.-W."/>
            <person name="Bae J.-W."/>
        </authorList>
    </citation>
    <scope>NUCLEOTIDE SEQUENCE [LARGE SCALE GENOMIC DNA]</scope>
    <source>
        <strain evidence="4 5">HDW15C</strain>
    </source>
</reference>
<dbReference type="EMBL" id="CP049871">
    <property type="protein sequence ID" value="QIL01501.1"/>
    <property type="molecule type" value="Genomic_DNA"/>
</dbReference>
<dbReference type="GO" id="GO:0030170">
    <property type="term" value="F:pyridoxal phosphate binding"/>
    <property type="evidence" value="ECO:0007669"/>
    <property type="project" value="InterPro"/>
</dbReference>
<evidence type="ECO:0000313" key="4">
    <source>
        <dbReference type="EMBL" id="QIL01501.1"/>
    </source>
</evidence>
<keyword evidence="4" id="KW-0808">Transferase</keyword>
<keyword evidence="2" id="KW-0378">Hydrolase</keyword>
<dbReference type="GO" id="GO:0030429">
    <property type="term" value="F:kynureninase activity"/>
    <property type="evidence" value="ECO:0007669"/>
    <property type="project" value="InterPro"/>
</dbReference>
<evidence type="ECO:0000256" key="3">
    <source>
        <dbReference type="ARBA" id="ARBA00022898"/>
    </source>
</evidence>
<dbReference type="KEGG" id="ssin:G7078_00985"/>
<keyword evidence="1" id="KW-0662">Pyridine nucleotide biosynthesis</keyword>
<dbReference type="InterPro" id="IPR015424">
    <property type="entry name" value="PyrdxlP-dep_Trfase"/>
</dbReference>
<dbReference type="AlphaFoldDB" id="A0A6G7ZKJ6"/>
<accession>A0A6G7ZKJ6</accession>
<keyword evidence="3" id="KW-0663">Pyridoxal phosphate</keyword>
<protein>
    <submittedName>
        <fullName evidence="4">Class V aminotransferase</fullName>
    </submittedName>
</protein>
<dbReference type="InterPro" id="IPR015422">
    <property type="entry name" value="PyrdxlP-dep_Trfase_small"/>
</dbReference>
<dbReference type="GO" id="GO:0009435">
    <property type="term" value="P:NAD+ biosynthetic process"/>
    <property type="evidence" value="ECO:0007669"/>
    <property type="project" value="InterPro"/>
</dbReference>
<evidence type="ECO:0000313" key="5">
    <source>
        <dbReference type="Proteomes" id="UP000502502"/>
    </source>
</evidence>
<sequence length="387" mass="42160">MSFKALFSRSLGAAPGRLHFAAHSHHLWPDASFDGQVECWNDAATLADRKWDRIMGEVWPEAQRHVAAELGTAMADAIVFAPNTHDLLVRIASACPRQGARLRVLTSDGEFHSARRQFARWAEDGWLDLETVATDPADSFGERFLDRARAGEHDLIMVSQVLFGTGRIFDRVAELAALGATAGPWVVIDGYHAFMALDRPFGADSGRSAFFLGGGYKYAMAGEGCAFMHAPPGFGPRPPVTGWFAEFEDLSLPPGSVGYAPDAMRFMGATFDASGLYRFNAVQRMLAAQGLSTPDVSQHVAHLQQRMVDTLDGTAFASAELLNPPGDGDHARFLAFRSPHAQRWCDELKAIDCITDVRGDVIRLGFGIYQDEADVDRFAALAGRLSA</sequence>
<keyword evidence="5" id="KW-1185">Reference proteome</keyword>
<name>A0A6G7ZKJ6_9SPHN</name>
<dbReference type="InterPro" id="IPR010111">
    <property type="entry name" value="Kynureninase"/>
</dbReference>
<dbReference type="SUPFAM" id="SSF53383">
    <property type="entry name" value="PLP-dependent transferases"/>
    <property type="match status" value="1"/>
</dbReference>
<dbReference type="Proteomes" id="UP000502502">
    <property type="component" value="Chromosome"/>
</dbReference>
<dbReference type="Gene3D" id="3.90.1150.10">
    <property type="entry name" value="Aspartate Aminotransferase, domain 1"/>
    <property type="match status" value="1"/>
</dbReference>